<dbReference type="EMBL" id="GBXM01009177">
    <property type="protein sequence ID" value="JAH99400.1"/>
    <property type="molecule type" value="Transcribed_RNA"/>
</dbReference>
<sequence length="35" mass="3655">MSSRCLGLKFGEGRSTLSVCRGVSNGLISSILGRI</sequence>
<reference evidence="1" key="1">
    <citation type="submission" date="2014-11" db="EMBL/GenBank/DDBJ databases">
        <authorList>
            <person name="Amaro Gonzalez C."/>
        </authorList>
    </citation>
    <scope>NUCLEOTIDE SEQUENCE</scope>
</reference>
<proteinExistence type="predicted"/>
<organism evidence="1">
    <name type="scientific">Anguilla anguilla</name>
    <name type="common">European freshwater eel</name>
    <name type="synonym">Muraena anguilla</name>
    <dbReference type="NCBI Taxonomy" id="7936"/>
    <lineage>
        <taxon>Eukaryota</taxon>
        <taxon>Metazoa</taxon>
        <taxon>Chordata</taxon>
        <taxon>Craniata</taxon>
        <taxon>Vertebrata</taxon>
        <taxon>Euteleostomi</taxon>
        <taxon>Actinopterygii</taxon>
        <taxon>Neopterygii</taxon>
        <taxon>Teleostei</taxon>
        <taxon>Anguilliformes</taxon>
        <taxon>Anguillidae</taxon>
        <taxon>Anguilla</taxon>
    </lineage>
</organism>
<evidence type="ECO:0000313" key="1">
    <source>
        <dbReference type="EMBL" id="JAH99400.1"/>
    </source>
</evidence>
<accession>A0A0E9XC39</accession>
<name>A0A0E9XC39_ANGAN</name>
<dbReference type="AlphaFoldDB" id="A0A0E9XC39"/>
<reference evidence="1" key="2">
    <citation type="journal article" date="2015" name="Fish Shellfish Immunol.">
        <title>Early steps in the European eel (Anguilla anguilla)-Vibrio vulnificus interaction in the gills: Role of the RtxA13 toxin.</title>
        <authorList>
            <person name="Callol A."/>
            <person name="Pajuelo D."/>
            <person name="Ebbesson L."/>
            <person name="Teles M."/>
            <person name="MacKenzie S."/>
            <person name="Amaro C."/>
        </authorList>
    </citation>
    <scope>NUCLEOTIDE SEQUENCE</scope>
</reference>
<protein>
    <submittedName>
        <fullName evidence="1">Uncharacterized protein</fullName>
    </submittedName>
</protein>